<reference evidence="2 3" key="1">
    <citation type="journal article" date="2018" name="Nat. Ecol. Evol.">
        <title>Pezizomycetes genomes reveal the molecular basis of ectomycorrhizal truffle lifestyle.</title>
        <authorList>
            <person name="Murat C."/>
            <person name="Payen T."/>
            <person name="Noel B."/>
            <person name="Kuo A."/>
            <person name="Morin E."/>
            <person name="Chen J."/>
            <person name="Kohler A."/>
            <person name="Krizsan K."/>
            <person name="Balestrini R."/>
            <person name="Da Silva C."/>
            <person name="Montanini B."/>
            <person name="Hainaut M."/>
            <person name="Levati E."/>
            <person name="Barry K.W."/>
            <person name="Belfiori B."/>
            <person name="Cichocki N."/>
            <person name="Clum A."/>
            <person name="Dockter R.B."/>
            <person name="Fauchery L."/>
            <person name="Guy J."/>
            <person name="Iotti M."/>
            <person name="Le Tacon F."/>
            <person name="Lindquist E.A."/>
            <person name="Lipzen A."/>
            <person name="Malagnac F."/>
            <person name="Mello A."/>
            <person name="Molinier V."/>
            <person name="Miyauchi S."/>
            <person name="Poulain J."/>
            <person name="Riccioni C."/>
            <person name="Rubini A."/>
            <person name="Sitrit Y."/>
            <person name="Splivallo R."/>
            <person name="Traeger S."/>
            <person name="Wang M."/>
            <person name="Zifcakova L."/>
            <person name="Wipf D."/>
            <person name="Zambonelli A."/>
            <person name="Paolocci F."/>
            <person name="Nowrousian M."/>
            <person name="Ottonello S."/>
            <person name="Baldrian P."/>
            <person name="Spatafora J.W."/>
            <person name="Henrissat B."/>
            <person name="Nagy L.G."/>
            <person name="Aury J.M."/>
            <person name="Wincker P."/>
            <person name="Grigoriev I.V."/>
            <person name="Bonfante P."/>
            <person name="Martin F.M."/>
        </authorList>
    </citation>
    <scope>NUCLEOTIDE SEQUENCE [LARGE SCALE GENOMIC DNA]</scope>
    <source>
        <strain evidence="2 3">ATCC MYA-4762</strain>
    </source>
</reference>
<gene>
    <name evidence="2" type="ORF">L211DRAFT_845024</name>
</gene>
<accession>A0A3N4M1F1</accession>
<dbReference type="AlphaFoldDB" id="A0A3N4M1F1"/>
<dbReference type="InParanoid" id="A0A3N4M1F1"/>
<keyword evidence="3" id="KW-1185">Reference proteome</keyword>
<evidence type="ECO:0000313" key="3">
    <source>
        <dbReference type="Proteomes" id="UP000267821"/>
    </source>
</evidence>
<evidence type="ECO:0000313" key="2">
    <source>
        <dbReference type="EMBL" id="RPB28996.1"/>
    </source>
</evidence>
<protein>
    <submittedName>
        <fullName evidence="2">Uncharacterized protein</fullName>
    </submittedName>
</protein>
<dbReference type="Proteomes" id="UP000267821">
    <property type="component" value="Unassembled WGS sequence"/>
</dbReference>
<evidence type="ECO:0000256" key="1">
    <source>
        <dbReference type="SAM" id="MobiDB-lite"/>
    </source>
</evidence>
<proteinExistence type="predicted"/>
<dbReference type="EMBL" id="ML121528">
    <property type="protein sequence ID" value="RPB28996.1"/>
    <property type="molecule type" value="Genomic_DNA"/>
</dbReference>
<feature type="compositionally biased region" description="Basic and acidic residues" evidence="1">
    <location>
        <begin position="190"/>
        <end position="211"/>
    </location>
</feature>
<feature type="region of interest" description="Disordered" evidence="1">
    <location>
        <begin position="346"/>
        <end position="367"/>
    </location>
</feature>
<name>A0A3N4M1F1_9PEZI</name>
<feature type="compositionally biased region" description="Low complexity" evidence="1">
    <location>
        <begin position="355"/>
        <end position="366"/>
    </location>
</feature>
<organism evidence="2 3">
    <name type="scientific">Terfezia boudieri ATCC MYA-4762</name>
    <dbReference type="NCBI Taxonomy" id="1051890"/>
    <lineage>
        <taxon>Eukaryota</taxon>
        <taxon>Fungi</taxon>
        <taxon>Dikarya</taxon>
        <taxon>Ascomycota</taxon>
        <taxon>Pezizomycotina</taxon>
        <taxon>Pezizomycetes</taxon>
        <taxon>Pezizales</taxon>
        <taxon>Pezizaceae</taxon>
        <taxon>Terfezia</taxon>
    </lineage>
</organism>
<feature type="region of interest" description="Disordered" evidence="1">
    <location>
        <begin position="185"/>
        <end position="211"/>
    </location>
</feature>
<sequence>MSAKWQTHYRLSILPSGTVLRLTHGNFAAWSNAIKYILIGMDCWNIVLGTELTETHDRLKVYRGLYAGFGGAAGCRVLDEDARTREVHLETRLHLEVDLDLDLDMGEPRTIYLMGVKREFSLREKYEICLEREKQLKEGKKMRLDEFRLLFPDQRGKGIPKSTLSDILAMSDEILKNPLVDGAHKKKKRIENNKNGKGQKEVAGDNGEKDERESYMGMEIGNELYFVFELIGPLPASHVSDRTKQVPRNIKTIVPATTESSKRKVVPAAGSQSTQVPKKRKKYLQDIQVATTISVASMLTLDSATDELQEHVSVLDQGVDKATKWCRDYENVLVIIEENLQKLTSPPADNTTEFPSTDTTTAALSAPPSPTLAEVLSQLDNLNRFFQRMSVSALAFPHTPTQLSIQDLVDTIGQAQEGLKYFQQKHKVQAYLHKDFWVPTSSSSNTSSGSAN</sequence>